<gene>
    <name evidence="2" type="ORF">J8A68_000810</name>
</gene>
<evidence type="ECO:0000313" key="3">
    <source>
        <dbReference type="Proteomes" id="UP000694255"/>
    </source>
</evidence>
<dbReference type="GeneID" id="73467611"/>
<name>A0A8J5QQL4_9ASCO</name>
<sequence>MVKQSEQPKVKGQKLSSKLSEVPQDLLELIFYFIPDDYLETYIDLPFMGTYAINRLYGCIEITPSESGLWEDWAPKGYRSIYKRIVNPKLRIQHIKDGSSGACSYKRWRINQLVQFCKANSAFRPKIVHFTSTEQLGWLHEHYPQILNKLPRIDVSTPKDNSRIWKVGDFPKDYLHLILDNTLSDDLLLFKSGWGENVKELELYTSASKELPKLFPNLQRLRFAFVDLSNEPLPNLPSSLKFLQIATNTFDRFDVSHLQNLKQIVFECSEAIGRLDRFKFPLGIERIFVRGATNMDFRINIESLDSIQLYTNLKELQIGNHGLSNKTEIFSKRICFPENLQKLEISLFQSNRVTDSNTPFATVGKDFHVPNNLKVLLLRTPQISYSPEQLALPDSLRVLSILTQFKGREKEEHWRLARFPPSLLELTLSLTRIEGVTFPKSLQRLQITTGYPIEPMKFLEFENLVQLKITIKNMEEFIFKFPSSLKILEVKNNKTLKKVKIEAENLKSIQFSSFRFEYLDASVFQLPDSVDSLSLTIQQGIVTATANVFPPLLKELYLKSCKITSDILGELHLEAYKKLVRLDLSNNMISRLENNAFPISLQDLRIDDNPISMFVNPDVFMELANLWELSMAHQLIRTTESGYLWRSTKVSKLASYFQSDDRNTLNFPSSLMSLNLANNCLQKGVAAKLNFSTCSQLQELSLDANWEMTDVQVIVDQLKSSSPDMVELLLDRRLRGYVTEEEINFLSFS</sequence>
<dbReference type="EMBL" id="JAGSYN010000048">
    <property type="protein sequence ID" value="KAG7665604.1"/>
    <property type="molecule type" value="Genomic_DNA"/>
</dbReference>
<dbReference type="InterPro" id="IPR050328">
    <property type="entry name" value="Dev_Immune_Receptor"/>
</dbReference>
<dbReference type="PANTHER" id="PTHR24373">
    <property type="entry name" value="SLIT RELATED LEUCINE-RICH REPEAT NEURONAL PROTEIN"/>
    <property type="match status" value="1"/>
</dbReference>
<keyword evidence="1" id="KW-0732">Signal</keyword>
<dbReference type="RefSeq" id="XP_049265836.1">
    <property type="nucleotide sequence ID" value="XM_049410525.1"/>
</dbReference>
<dbReference type="PANTHER" id="PTHR24373:SF275">
    <property type="entry name" value="TIR DOMAIN-CONTAINING PROTEIN"/>
    <property type="match status" value="1"/>
</dbReference>
<organism evidence="2 3">
    <name type="scientific">[Candida] subhashii</name>
    <dbReference type="NCBI Taxonomy" id="561895"/>
    <lineage>
        <taxon>Eukaryota</taxon>
        <taxon>Fungi</taxon>
        <taxon>Dikarya</taxon>
        <taxon>Ascomycota</taxon>
        <taxon>Saccharomycotina</taxon>
        <taxon>Pichiomycetes</taxon>
        <taxon>Debaryomycetaceae</taxon>
        <taxon>Spathaspora</taxon>
    </lineage>
</organism>
<dbReference type="InterPro" id="IPR001611">
    <property type="entry name" value="Leu-rich_rpt"/>
</dbReference>
<dbReference type="OrthoDB" id="4073735at2759"/>
<evidence type="ECO:0000313" key="2">
    <source>
        <dbReference type="EMBL" id="KAG7665604.1"/>
    </source>
</evidence>
<dbReference type="PROSITE" id="PS51450">
    <property type="entry name" value="LRR"/>
    <property type="match status" value="1"/>
</dbReference>
<evidence type="ECO:0000256" key="1">
    <source>
        <dbReference type="ARBA" id="ARBA00022729"/>
    </source>
</evidence>
<dbReference type="AlphaFoldDB" id="A0A8J5QQL4"/>
<dbReference type="Proteomes" id="UP000694255">
    <property type="component" value="Unassembled WGS sequence"/>
</dbReference>
<proteinExistence type="predicted"/>
<protein>
    <submittedName>
        <fullName evidence="2">Uncharacterized protein</fullName>
    </submittedName>
</protein>
<keyword evidence="3" id="KW-1185">Reference proteome</keyword>
<comment type="caution">
    <text evidence="2">The sequence shown here is derived from an EMBL/GenBank/DDBJ whole genome shotgun (WGS) entry which is preliminary data.</text>
</comment>
<accession>A0A8J5QQL4</accession>
<reference evidence="2 3" key="1">
    <citation type="journal article" date="2021" name="DNA Res.">
        <title>Genome analysis of Candida subhashii reveals its hybrid nature and dual mitochondrial genome conformations.</title>
        <authorList>
            <person name="Mixao V."/>
            <person name="Hegedusova E."/>
            <person name="Saus E."/>
            <person name="Pryszcz L.P."/>
            <person name="Cillingova A."/>
            <person name="Nosek J."/>
            <person name="Gabaldon T."/>
        </authorList>
    </citation>
    <scope>NUCLEOTIDE SEQUENCE [LARGE SCALE GENOMIC DNA]</scope>
    <source>
        <strain evidence="2 3">CBS 10753</strain>
    </source>
</reference>